<keyword evidence="2" id="KW-0732">Signal</keyword>
<accession>A0A6A6FQZ5</accession>
<evidence type="ECO:0000313" key="4">
    <source>
        <dbReference type="Proteomes" id="UP000799539"/>
    </source>
</evidence>
<dbReference type="Proteomes" id="UP000799539">
    <property type="component" value="Unassembled WGS sequence"/>
</dbReference>
<feature type="region of interest" description="Disordered" evidence="1">
    <location>
        <begin position="112"/>
        <end position="131"/>
    </location>
</feature>
<evidence type="ECO:0000313" key="3">
    <source>
        <dbReference type="EMBL" id="KAF2215896.1"/>
    </source>
</evidence>
<dbReference type="AlphaFoldDB" id="A0A6A6FQZ5"/>
<feature type="region of interest" description="Disordered" evidence="1">
    <location>
        <begin position="225"/>
        <end position="250"/>
    </location>
</feature>
<sequence length="250" mass="26243">MLSLSLLALSCAALTASCDARHMHRFHMHHAHRRQLPSATATSDNVPTTTDLAPAASITAGDAAIENIQEIQNGLSDLPANLLSFVQAVEARLGEMESMLLEMMGSSSTAEQTVSAASATPTNAIESASTPTSLESPTIIFSSTSSSPASYPTESASLPGVIPVVPVQSAWPTTFRTSRVTSTRTRTVTLSQTTSTISPPDTSRGFPIASSVIVSGNWTMPYASSRRSTVSTFQTRTTRNDPNSPAPTSS</sequence>
<evidence type="ECO:0000256" key="1">
    <source>
        <dbReference type="SAM" id="MobiDB-lite"/>
    </source>
</evidence>
<feature type="signal peptide" evidence="2">
    <location>
        <begin position="1"/>
        <end position="20"/>
    </location>
</feature>
<organism evidence="3 4">
    <name type="scientific">Cercospora zeae-maydis SCOH1-5</name>
    <dbReference type="NCBI Taxonomy" id="717836"/>
    <lineage>
        <taxon>Eukaryota</taxon>
        <taxon>Fungi</taxon>
        <taxon>Dikarya</taxon>
        <taxon>Ascomycota</taxon>
        <taxon>Pezizomycotina</taxon>
        <taxon>Dothideomycetes</taxon>
        <taxon>Dothideomycetidae</taxon>
        <taxon>Mycosphaerellales</taxon>
        <taxon>Mycosphaerellaceae</taxon>
        <taxon>Cercospora</taxon>
    </lineage>
</organism>
<protein>
    <submittedName>
        <fullName evidence="3">Uncharacterized protein</fullName>
    </submittedName>
</protein>
<reference evidence="3" key="1">
    <citation type="journal article" date="2020" name="Stud. Mycol.">
        <title>101 Dothideomycetes genomes: a test case for predicting lifestyles and emergence of pathogens.</title>
        <authorList>
            <person name="Haridas S."/>
            <person name="Albert R."/>
            <person name="Binder M."/>
            <person name="Bloem J."/>
            <person name="Labutti K."/>
            <person name="Salamov A."/>
            <person name="Andreopoulos B."/>
            <person name="Baker S."/>
            <person name="Barry K."/>
            <person name="Bills G."/>
            <person name="Bluhm B."/>
            <person name="Cannon C."/>
            <person name="Castanera R."/>
            <person name="Culley D."/>
            <person name="Daum C."/>
            <person name="Ezra D."/>
            <person name="Gonzalez J."/>
            <person name="Henrissat B."/>
            <person name="Kuo A."/>
            <person name="Liang C."/>
            <person name="Lipzen A."/>
            <person name="Lutzoni F."/>
            <person name="Magnuson J."/>
            <person name="Mondo S."/>
            <person name="Nolan M."/>
            <person name="Ohm R."/>
            <person name="Pangilinan J."/>
            <person name="Park H.-J."/>
            <person name="Ramirez L."/>
            <person name="Alfaro M."/>
            <person name="Sun H."/>
            <person name="Tritt A."/>
            <person name="Yoshinaga Y."/>
            <person name="Zwiers L.-H."/>
            <person name="Turgeon B."/>
            <person name="Goodwin S."/>
            <person name="Spatafora J."/>
            <person name="Crous P."/>
            <person name="Grigoriev I."/>
        </authorList>
    </citation>
    <scope>NUCLEOTIDE SEQUENCE</scope>
    <source>
        <strain evidence="3">SCOH1-5</strain>
    </source>
</reference>
<gene>
    <name evidence="3" type="ORF">CERZMDRAFT_94283</name>
</gene>
<keyword evidence="4" id="KW-1185">Reference proteome</keyword>
<dbReference type="EMBL" id="ML992665">
    <property type="protein sequence ID" value="KAF2215896.1"/>
    <property type="molecule type" value="Genomic_DNA"/>
</dbReference>
<evidence type="ECO:0000256" key="2">
    <source>
        <dbReference type="SAM" id="SignalP"/>
    </source>
</evidence>
<proteinExistence type="predicted"/>
<feature type="chain" id="PRO_5025569314" evidence="2">
    <location>
        <begin position="21"/>
        <end position="250"/>
    </location>
</feature>
<dbReference type="OrthoDB" id="3650913at2759"/>
<name>A0A6A6FQZ5_9PEZI</name>